<dbReference type="RefSeq" id="WP_163940038.1">
    <property type="nucleotide sequence ID" value="NZ_JAAIKC010000001.1"/>
</dbReference>
<organism evidence="1">
    <name type="scientific">Paenibacillus sp. SYP-B3998</name>
    <dbReference type="NCBI Taxonomy" id="2678564"/>
    <lineage>
        <taxon>Bacteria</taxon>
        <taxon>Bacillati</taxon>
        <taxon>Bacillota</taxon>
        <taxon>Bacilli</taxon>
        <taxon>Bacillales</taxon>
        <taxon>Paenibacillaceae</taxon>
        <taxon>Paenibacillus</taxon>
    </lineage>
</organism>
<dbReference type="AlphaFoldDB" id="A0A6G3ZQN7"/>
<proteinExistence type="predicted"/>
<evidence type="ECO:0000313" key="1">
    <source>
        <dbReference type="EMBL" id="NEW04435.1"/>
    </source>
</evidence>
<reference evidence="1" key="1">
    <citation type="submission" date="2020-02" db="EMBL/GenBank/DDBJ databases">
        <authorList>
            <person name="Shen X.-R."/>
            <person name="Zhang Y.-X."/>
        </authorList>
    </citation>
    <scope>NUCLEOTIDE SEQUENCE</scope>
    <source>
        <strain evidence="1">SYP-B3998</strain>
    </source>
</reference>
<gene>
    <name evidence="1" type="ORF">GK047_00150</name>
</gene>
<dbReference type="EMBL" id="JAAIKC010000001">
    <property type="protein sequence ID" value="NEW04435.1"/>
    <property type="molecule type" value="Genomic_DNA"/>
</dbReference>
<name>A0A6G3ZQN7_9BACL</name>
<sequence>MLVKMRLEEFNALDDEALGAACVEPIIKAYKEIQTRGDNFSTGLFKELSRGQQALFVFRAYYNHAIKSDADFYWWSAYFIAQPERWTGLKSGLRFFGNHTTIHILENMEWILEKRNHPMSLDNFNVSAADLNNDPELKSSVSPLYENLREAVLLTHELIGICIRNNPSDFIQIELD</sequence>
<comment type="caution">
    <text evidence="1">The sequence shown here is derived from an EMBL/GenBank/DDBJ whole genome shotgun (WGS) entry which is preliminary data.</text>
</comment>
<accession>A0A6G3ZQN7</accession>
<protein>
    <submittedName>
        <fullName evidence="1">Uncharacterized protein</fullName>
    </submittedName>
</protein>